<evidence type="ECO:0000313" key="6">
    <source>
        <dbReference type="Proteomes" id="UP001189429"/>
    </source>
</evidence>
<feature type="domain" description="Helicase C-terminal" evidence="4">
    <location>
        <begin position="336"/>
        <end position="497"/>
    </location>
</feature>
<dbReference type="Proteomes" id="UP001189429">
    <property type="component" value="Unassembled WGS sequence"/>
</dbReference>
<evidence type="ECO:0000256" key="2">
    <source>
        <dbReference type="SAM" id="Coils"/>
    </source>
</evidence>
<dbReference type="InterPro" id="IPR036514">
    <property type="entry name" value="SGNH_hydro_sf"/>
</dbReference>
<keyword evidence="6" id="KW-1185">Reference proteome</keyword>
<feature type="compositionally biased region" description="Low complexity" evidence="3">
    <location>
        <begin position="704"/>
        <end position="716"/>
    </location>
</feature>
<feature type="coiled-coil region" evidence="2">
    <location>
        <begin position="584"/>
        <end position="618"/>
    </location>
</feature>
<accession>A0ABN9U137</accession>
<feature type="compositionally biased region" description="Basic residues" evidence="3">
    <location>
        <begin position="729"/>
        <end position="748"/>
    </location>
</feature>
<feature type="compositionally biased region" description="Low complexity" evidence="3">
    <location>
        <begin position="749"/>
        <end position="759"/>
    </location>
</feature>
<organism evidence="5 6">
    <name type="scientific">Prorocentrum cordatum</name>
    <dbReference type="NCBI Taxonomy" id="2364126"/>
    <lineage>
        <taxon>Eukaryota</taxon>
        <taxon>Sar</taxon>
        <taxon>Alveolata</taxon>
        <taxon>Dinophyceae</taxon>
        <taxon>Prorocentrales</taxon>
        <taxon>Prorocentraceae</taxon>
        <taxon>Prorocentrum</taxon>
    </lineage>
</organism>
<dbReference type="PANTHER" id="PTHR45629">
    <property type="entry name" value="SNF2/RAD54 FAMILY MEMBER"/>
    <property type="match status" value="1"/>
</dbReference>
<dbReference type="InterPro" id="IPR049730">
    <property type="entry name" value="SNF2/RAD54-like_C"/>
</dbReference>
<dbReference type="CDD" id="cd18793">
    <property type="entry name" value="SF2_C_SNF"/>
    <property type="match status" value="1"/>
</dbReference>
<dbReference type="InterPro" id="IPR001650">
    <property type="entry name" value="Helicase_C-like"/>
</dbReference>
<feature type="region of interest" description="Disordered" evidence="3">
    <location>
        <begin position="704"/>
        <end position="759"/>
    </location>
</feature>
<comment type="caution">
    <text evidence="5">The sequence shown here is derived from an EMBL/GenBank/DDBJ whole genome shotgun (WGS) entry which is preliminary data.</text>
</comment>
<evidence type="ECO:0000259" key="4">
    <source>
        <dbReference type="PROSITE" id="PS51194"/>
    </source>
</evidence>
<evidence type="ECO:0000256" key="1">
    <source>
        <dbReference type="ARBA" id="ARBA00022801"/>
    </source>
</evidence>
<dbReference type="SUPFAM" id="SSF52540">
    <property type="entry name" value="P-loop containing nucleoside triphosphate hydrolases"/>
    <property type="match status" value="1"/>
</dbReference>
<keyword evidence="1" id="KW-0378">Hydrolase</keyword>
<sequence length="815" mass="87996">MGLAGAAERRTAAGAALSAAALYGSRGRWVPATAAALPGSGATTAPTAVSCIGDSHTRGVQGAPWVPALEAMLGRPCRNHGKDGESVAAAARRLPSLPIGEDAVVLVGTNDALLELATRAGNSRTARMLRVSNGLPAEYEPSARIFGHLLRGLLRSCPARRSVVVSLPPIGEAADGQAAEVVGAYNEQIRAAAAACEGAKYAPFAEALGPALPRNGGGVPFDASTAGFGRFVREMVWHRARRAMPAAPSLDQLAQRRGRRVTHDGVHLTEASAAVLADVPAVLEQGWCVYSSTGPLPRVHVLPLFQFSPASGKVSGPAGGAGRQPERAKESPKLLCLARLLPALRDRGRRTLVFSQGPRMLDLVEAHILKRYGLGYLRMDGQTATKSRDDIVRRFESETDRFAFMLLTTGVGGTGLNLTSADRVVIIDPAWNPATDAQAVDRAFRIGQTREVRVYRLIMSGLVEDKMFRLQVFKHGLTRAALGESQARGYFTAREIRGLFDWTRPILTRARRGVFCRTSTPPATPQWCRRPRNTRTAPRTRAGSRPATWWRSATSPRCSRALLKGAPRPEALPAPSRRRVREKLKSADERAQWLTQRRQEAESHLEAATRAFEEATEGTVKAQGLRATAENTLEERRASLAKARRVLGVAESRAASALSHQEQAAARDVLWRAIERARCGSADAESVPSRTRCAAWRISWRPSTRRATAPTARWRPQPLASPSAARAWPTRRGRGRPRSARRLPRTRARTAAPRPVPRPVAAAAAAAAAAARDHPLGRALAVAAIGPITSPLGPRRRPTSRRSEKHTALRPRTSR</sequence>
<dbReference type="SUPFAM" id="SSF52266">
    <property type="entry name" value="SGNH hydrolase"/>
    <property type="match status" value="1"/>
</dbReference>
<dbReference type="Gene3D" id="3.40.50.300">
    <property type="entry name" value="P-loop containing nucleotide triphosphate hydrolases"/>
    <property type="match status" value="1"/>
</dbReference>
<gene>
    <name evidence="5" type="ORF">PCOR1329_LOCUS43947</name>
</gene>
<reference evidence="5" key="1">
    <citation type="submission" date="2023-10" db="EMBL/GenBank/DDBJ databases">
        <authorList>
            <person name="Chen Y."/>
            <person name="Shah S."/>
            <person name="Dougan E. K."/>
            <person name="Thang M."/>
            <person name="Chan C."/>
        </authorList>
    </citation>
    <scope>NUCLEOTIDE SEQUENCE [LARGE SCALE GENOMIC DNA]</scope>
</reference>
<dbReference type="PANTHER" id="PTHR45629:SF7">
    <property type="entry name" value="DNA EXCISION REPAIR PROTEIN ERCC-6-RELATED"/>
    <property type="match status" value="1"/>
</dbReference>
<feature type="region of interest" description="Disordered" evidence="3">
    <location>
        <begin position="520"/>
        <end position="553"/>
    </location>
</feature>
<proteinExistence type="predicted"/>
<dbReference type="InterPro" id="IPR027417">
    <property type="entry name" value="P-loop_NTPase"/>
</dbReference>
<dbReference type="Gene3D" id="3.40.50.1110">
    <property type="entry name" value="SGNH hydrolase"/>
    <property type="match status" value="1"/>
</dbReference>
<dbReference type="SMART" id="SM00490">
    <property type="entry name" value="HELICc"/>
    <property type="match status" value="1"/>
</dbReference>
<feature type="region of interest" description="Disordered" evidence="3">
    <location>
        <begin position="784"/>
        <end position="815"/>
    </location>
</feature>
<dbReference type="EMBL" id="CAUYUJ010015282">
    <property type="protein sequence ID" value="CAK0851958.1"/>
    <property type="molecule type" value="Genomic_DNA"/>
</dbReference>
<evidence type="ECO:0000313" key="5">
    <source>
        <dbReference type="EMBL" id="CAK0851958.1"/>
    </source>
</evidence>
<evidence type="ECO:0000256" key="3">
    <source>
        <dbReference type="SAM" id="MobiDB-lite"/>
    </source>
</evidence>
<name>A0ABN9U137_9DINO</name>
<dbReference type="PROSITE" id="PS51194">
    <property type="entry name" value="HELICASE_CTER"/>
    <property type="match status" value="1"/>
</dbReference>
<dbReference type="InterPro" id="IPR050496">
    <property type="entry name" value="SNF2_RAD54_helicase_repair"/>
</dbReference>
<dbReference type="Pfam" id="PF00271">
    <property type="entry name" value="Helicase_C"/>
    <property type="match status" value="1"/>
</dbReference>
<protein>
    <recommendedName>
        <fullName evidence="4">Helicase C-terminal domain-containing protein</fullName>
    </recommendedName>
</protein>
<keyword evidence="2" id="KW-0175">Coiled coil</keyword>